<dbReference type="GO" id="GO:0016020">
    <property type="term" value="C:membrane"/>
    <property type="evidence" value="ECO:0007669"/>
    <property type="project" value="TreeGrafter"/>
</dbReference>
<dbReference type="SUPFAM" id="SSF49562">
    <property type="entry name" value="C2 domain (Calcium/lipid-binding domain, CaLB)"/>
    <property type="match status" value="1"/>
</dbReference>
<dbReference type="SMART" id="SM00239">
    <property type="entry name" value="C2"/>
    <property type="match status" value="1"/>
</dbReference>
<evidence type="ECO:0000313" key="5">
    <source>
        <dbReference type="Proteomes" id="UP000007303"/>
    </source>
</evidence>
<dbReference type="GO" id="GO:0001771">
    <property type="term" value="P:immunological synapse formation"/>
    <property type="evidence" value="ECO:0007669"/>
    <property type="project" value="TreeGrafter"/>
</dbReference>
<dbReference type="InterPro" id="IPR052784">
    <property type="entry name" value="Perforin-1_pore-forming"/>
</dbReference>
<dbReference type="AlphaFoldDB" id="H3BVZ3"/>
<dbReference type="GO" id="GO:0022829">
    <property type="term" value="F:wide pore channel activity"/>
    <property type="evidence" value="ECO:0007669"/>
    <property type="project" value="TreeGrafter"/>
</dbReference>
<protein>
    <recommendedName>
        <fullName evidence="3">C2 domain-containing protein</fullName>
    </recommendedName>
</protein>
<reference evidence="5" key="1">
    <citation type="journal article" date="2004" name="Nature">
        <title>Genome duplication in the teleost fish Tetraodon nigroviridis reveals the early vertebrate proto-karyotype.</title>
        <authorList>
            <person name="Jaillon O."/>
            <person name="Aury J.-M."/>
            <person name="Brunet F."/>
            <person name="Petit J.-L."/>
            <person name="Stange-Thomann N."/>
            <person name="Mauceli E."/>
            <person name="Bouneau L."/>
            <person name="Fischer C."/>
            <person name="Ozouf-Costaz C."/>
            <person name="Bernot A."/>
            <person name="Nicaud S."/>
            <person name="Jaffe D."/>
            <person name="Fisher S."/>
            <person name="Lutfalla G."/>
            <person name="Dossat C."/>
            <person name="Segurens B."/>
            <person name="Dasilva C."/>
            <person name="Salanoubat M."/>
            <person name="Levy M."/>
            <person name="Boudet N."/>
            <person name="Castellano S."/>
            <person name="Anthouard V."/>
            <person name="Jubin C."/>
            <person name="Castelli V."/>
            <person name="Katinka M."/>
            <person name="Vacherie B."/>
            <person name="Biemont C."/>
            <person name="Skalli Z."/>
            <person name="Cattolico L."/>
            <person name="Poulain J."/>
            <person name="De Berardinis V."/>
            <person name="Cruaud C."/>
            <person name="Duprat S."/>
            <person name="Brottier P."/>
            <person name="Coutanceau J.-P."/>
            <person name="Gouzy J."/>
            <person name="Parra G."/>
            <person name="Lardier G."/>
            <person name="Chapple C."/>
            <person name="McKernan K.J."/>
            <person name="McEwan P."/>
            <person name="Bosak S."/>
            <person name="Kellis M."/>
            <person name="Volff J.-N."/>
            <person name="Guigo R."/>
            <person name="Zody M.C."/>
            <person name="Mesirov J."/>
            <person name="Lindblad-Toh K."/>
            <person name="Birren B."/>
            <person name="Nusbaum C."/>
            <person name="Kahn D."/>
            <person name="Robinson-Rechavi M."/>
            <person name="Laudet V."/>
            <person name="Schachter V."/>
            <person name="Quetier F."/>
            <person name="Saurin W."/>
            <person name="Scarpelli C."/>
            <person name="Wincker P."/>
            <person name="Lander E.S."/>
            <person name="Weissenbach J."/>
            <person name="Roest Crollius H."/>
        </authorList>
    </citation>
    <scope>NUCLEOTIDE SEQUENCE [LARGE SCALE GENOMIC DNA]</scope>
</reference>
<name>H3BVZ3_TETNG</name>
<dbReference type="Ensembl" id="ENSTNIT00000000816.1">
    <property type="protein sequence ID" value="ENSTNIP00000000155.1"/>
    <property type="gene ID" value="ENSTNIG00000000186.1"/>
</dbReference>
<keyword evidence="5" id="KW-1185">Reference proteome</keyword>
<dbReference type="GO" id="GO:0051607">
    <property type="term" value="P:defense response to virus"/>
    <property type="evidence" value="ECO:0007669"/>
    <property type="project" value="TreeGrafter"/>
</dbReference>
<feature type="signal peptide" evidence="2">
    <location>
        <begin position="1"/>
        <end position="18"/>
    </location>
</feature>
<dbReference type="PANTHER" id="PTHR46096:SF3">
    <property type="entry name" value="PERFORIN-1"/>
    <property type="match status" value="1"/>
</dbReference>
<organism evidence="4 5">
    <name type="scientific">Tetraodon nigroviridis</name>
    <name type="common">Spotted green pufferfish</name>
    <name type="synonym">Chelonodon nigroviridis</name>
    <dbReference type="NCBI Taxonomy" id="99883"/>
    <lineage>
        <taxon>Eukaryota</taxon>
        <taxon>Metazoa</taxon>
        <taxon>Chordata</taxon>
        <taxon>Craniata</taxon>
        <taxon>Vertebrata</taxon>
        <taxon>Euteleostomi</taxon>
        <taxon>Actinopterygii</taxon>
        <taxon>Neopterygii</taxon>
        <taxon>Teleostei</taxon>
        <taxon>Neoteleostei</taxon>
        <taxon>Acanthomorphata</taxon>
        <taxon>Eupercaria</taxon>
        <taxon>Tetraodontiformes</taxon>
        <taxon>Tetradontoidea</taxon>
        <taxon>Tetraodontidae</taxon>
        <taxon>Tetraodon</taxon>
    </lineage>
</organism>
<dbReference type="OMA" id="QVNPWWE"/>
<dbReference type="PANTHER" id="PTHR46096">
    <property type="entry name" value="PERFORIN-1"/>
    <property type="match status" value="1"/>
</dbReference>
<evidence type="ECO:0000259" key="3">
    <source>
        <dbReference type="PROSITE" id="PS50004"/>
    </source>
</evidence>
<dbReference type="GO" id="GO:0001913">
    <property type="term" value="P:T cell mediated cytotoxicity"/>
    <property type="evidence" value="ECO:0007669"/>
    <property type="project" value="TreeGrafter"/>
</dbReference>
<dbReference type="Proteomes" id="UP000007303">
    <property type="component" value="Unassembled WGS sequence"/>
</dbReference>
<dbReference type="HOGENOM" id="CLU_156937_0_0_1"/>
<feature type="chain" id="PRO_5003581093" description="C2 domain-containing protein" evidence="2">
    <location>
        <begin position="19"/>
        <end position="128"/>
    </location>
</feature>
<dbReference type="InterPro" id="IPR035892">
    <property type="entry name" value="C2_domain_sf"/>
</dbReference>
<keyword evidence="1 2" id="KW-0732">Signal</keyword>
<evidence type="ECO:0000256" key="2">
    <source>
        <dbReference type="SAM" id="SignalP"/>
    </source>
</evidence>
<evidence type="ECO:0000313" key="4">
    <source>
        <dbReference type="Ensembl" id="ENSTNIP00000000155.1"/>
    </source>
</evidence>
<dbReference type="Gene3D" id="2.60.40.150">
    <property type="entry name" value="C2 domain"/>
    <property type="match status" value="1"/>
</dbReference>
<proteinExistence type="predicted"/>
<dbReference type="GeneTree" id="ENSGT00390000012710"/>
<dbReference type="Pfam" id="PF00168">
    <property type="entry name" value="C2"/>
    <property type="match status" value="1"/>
</dbReference>
<dbReference type="InterPro" id="IPR000008">
    <property type="entry name" value="C2_dom"/>
</dbReference>
<reference evidence="4" key="3">
    <citation type="submission" date="2025-09" db="UniProtKB">
        <authorList>
            <consortium name="Ensembl"/>
        </authorList>
    </citation>
    <scope>IDENTIFICATION</scope>
</reference>
<accession>H3BVZ3</accession>
<dbReference type="FunCoup" id="H3BVZ3">
    <property type="interactions" value="1"/>
</dbReference>
<dbReference type="STRING" id="99883.ENSTNIP00000000155"/>
<reference evidence="4" key="2">
    <citation type="submission" date="2025-08" db="UniProtKB">
        <authorList>
            <consortium name="Ensembl"/>
        </authorList>
    </citation>
    <scope>IDENTIFICATION</scope>
</reference>
<sequence length="128" mass="14070">MSSSVPLLLLALCGLAAAQGGVRVFNLRATGLPADALGIADGYVKVFSGQASLGKTSTLHNQINPWWEEEFVYRNALENDILRLEVYDRDLIFDDRLGVCSMQMKKGSFDHQCALDEGGSLYYSYTLS</sequence>
<feature type="domain" description="C2" evidence="3">
    <location>
        <begin position="2"/>
        <end position="117"/>
    </location>
</feature>
<dbReference type="InParanoid" id="H3BVZ3"/>
<evidence type="ECO:0000256" key="1">
    <source>
        <dbReference type="ARBA" id="ARBA00022729"/>
    </source>
</evidence>
<dbReference type="PROSITE" id="PS50004">
    <property type="entry name" value="C2"/>
    <property type="match status" value="1"/>
</dbReference>